<dbReference type="PANTHER" id="PTHR34203">
    <property type="entry name" value="METHYLTRANSFERASE, FKBM FAMILY PROTEIN"/>
    <property type="match status" value="1"/>
</dbReference>
<dbReference type="Proteomes" id="UP000232673">
    <property type="component" value="Unassembled WGS sequence"/>
</dbReference>
<dbReference type="Gene3D" id="3.40.50.150">
    <property type="entry name" value="Vaccinia Virus protein VP39"/>
    <property type="match status" value="1"/>
</dbReference>
<proteinExistence type="predicted"/>
<organism evidence="2 3">
    <name type="scientific">Salegentibacter salinarum</name>
    <dbReference type="NCBI Taxonomy" id="447422"/>
    <lineage>
        <taxon>Bacteria</taxon>
        <taxon>Pseudomonadati</taxon>
        <taxon>Bacteroidota</taxon>
        <taxon>Flavobacteriia</taxon>
        <taxon>Flavobacteriales</taxon>
        <taxon>Flavobacteriaceae</taxon>
        <taxon>Salegentibacter</taxon>
    </lineage>
</organism>
<dbReference type="AlphaFoldDB" id="A0A2N0U297"/>
<evidence type="ECO:0000313" key="2">
    <source>
        <dbReference type="EMBL" id="PKD21131.1"/>
    </source>
</evidence>
<dbReference type="RefSeq" id="WP_079713489.1">
    <property type="nucleotide sequence ID" value="NZ_FUZC01000009.1"/>
</dbReference>
<accession>A0A2N0U297</accession>
<reference evidence="2 3" key="1">
    <citation type="submission" date="2015-10" db="EMBL/GenBank/DDBJ databases">
        <title>Draft genome sequence of Salegentibacter salinarum KCTC 12975.</title>
        <authorList>
            <person name="Lin W."/>
            <person name="Zheng Q."/>
        </authorList>
    </citation>
    <scope>NUCLEOTIDE SEQUENCE [LARGE SCALE GENOMIC DNA]</scope>
    <source>
        <strain evidence="2 3">KCTC 12975</strain>
    </source>
</reference>
<evidence type="ECO:0000259" key="1">
    <source>
        <dbReference type="Pfam" id="PF05050"/>
    </source>
</evidence>
<protein>
    <recommendedName>
        <fullName evidence="1">Methyltransferase FkbM domain-containing protein</fullName>
    </recommendedName>
</protein>
<dbReference type="PANTHER" id="PTHR34203:SF15">
    <property type="entry name" value="SLL1173 PROTEIN"/>
    <property type="match status" value="1"/>
</dbReference>
<dbReference type="OrthoDB" id="9812600at2"/>
<dbReference type="InterPro" id="IPR006342">
    <property type="entry name" value="FkbM_mtfrase"/>
</dbReference>
<dbReference type="NCBIfam" id="TIGR01444">
    <property type="entry name" value="fkbM_fam"/>
    <property type="match status" value="1"/>
</dbReference>
<name>A0A2N0U297_9FLAO</name>
<evidence type="ECO:0000313" key="3">
    <source>
        <dbReference type="Proteomes" id="UP000232673"/>
    </source>
</evidence>
<keyword evidence="3" id="KW-1185">Reference proteome</keyword>
<dbReference type="Pfam" id="PF05050">
    <property type="entry name" value="Methyltransf_21"/>
    <property type="match status" value="1"/>
</dbReference>
<feature type="domain" description="Methyltransferase FkbM" evidence="1">
    <location>
        <begin position="102"/>
        <end position="247"/>
    </location>
</feature>
<comment type="caution">
    <text evidence="2">The sequence shown here is derived from an EMBL/GenBank/DDBJ whole genome shotgun (WGS) entry which is preliminary data.</text>
</comment>
<gene>
    <name evidence="2" type="ORF">APR41_12000</name>
</gene>
<dbReference type="InterPro" id="IPR029063">
    <property type="entry name" value="SAM-dependent_MTases_sf"/>
</dbReference>
<dbReference type="InterPro" id="IPR052514">
    <property type="entry name" value="SAM-dependent_MTase"/>
</dbReference>
<dbReference type="EMBL" id="LKTS01000002">
    <property type="protein sequence ID" value="PKD21131.1"/>
    <property type="molecule type" value="Genomic_DNA"/>
</dbReference>
<sequence length="318" mass="37389">MKKIKNFLTSKFLRIYAKLPTPVQRSICSGIKQYCTPSSKIKKLNFQGEFTVKLTKNNHFKMYNYGGMIEHETFWEGPFETFENDLGWIWIELCQFSEVILDIGANTGIYSLVAKSIKPEICVYAFEPSIHTFKRLKSNNKINNFDIKCEQIAVSNFTGKQTFFDLPYPNDNASLSPDKMKNWQGYKGKIMEYEVETTTIKDYINKNKLEGIDLIKIDIEMHEPEALMGLGEYLNKFKPVLIIEVLSKEIAQRLNELINFEDFHIFHLKKNRQAEKLDRFIVTELDLKRWEWNYIIFHKDQTEKIRTNTSLFNTISPV</sequence>
<dbReference type="STRING" id="447422.SAMN05660903_02447"/>
<dbReference type="SUPFAM" id="SSF53335">
    <property type="entry name" value="S-adenosyl-L-methionine-dependent methyltransferases"/>
    <property type="match status" value="1"/>
</dbReference>